<gene>
    <name evidence="2" type="ORF">CUD01_12500</name>
</gene>
<evidence type="ECO:0000313" key="3">
    <source>
        <dbReference type="Proteomes" id="UP000315842"/>
    </source>
</evidence>
<evidence type="ECO:0000313" key="2">
    <source>
        <dbReference type="EMBL" id="GEA80806.1"/>
    </source>
</evidence>
<proteinExistence type="predicted"/>
<dbReference type="SUPFAM" id="SSF49299">
    <property type="entry name" value="PKD domain"/>
    <property type="match status" value="1"/>
</dbReference>
<dbReference type="CDD" id="cd00146">
    <property type="entry name" value="PKD"/>
    <property type="match status" value="1"/>
</dbReference>
<dbReference type="AlphaFoldDB" id="A0A4Y3KAU6"/>
<evidence type="ECO:0000259" key="1">
    <source>
        <dbReference type="PROSITE" id="PS50093"/>
    </source>
</evidence>
<protein>
    <recommendedName>
        <fullName evidence="1">PKD domain-containing protein</fullName>
    </recommendedName>
</protein>
<feature type="domain" description="PKD" evidence="1">
    <location>
        <begin position="188"/>
        <end position="234"/>
    </location>
</feature>
<dbReference type="RefSeq" id="WP_141319600.1">
    <property type="nucleotide sequence ID" value="NZ_BJLP01000016.1"/>
</dbReference>
<keyword evidence="3" id="KW-1185">Reference proteome</keyword>
<reference evidence="2 3" key="1">
    <citation type="submission" date="2019-06" db="EMBL/GenBank/DDBJ databases">
        <title>Whole genome shotgun sequence of Cellulomonas uda NBRC 3747.</title>
        <authorList>
            <person name="Hosoyama A."/>
            <person name="Uohara A."/>
            <person name="Ohji S."/>
            <person name="Ichikawa N."/>
        </authorList>
    </citation>
    <scope>NUCLEOTIDE SEQUENCE [LARGE SCALE GENOMIC DNA]</scope>
    <source>
        <strain evidence="2 3">NBRC 3747</strain>
    </source>
</reference>
<sequence>MTTRRHRSLLAALVGLIAVGLATPAYSLQVEPGVDEDGFSARARRSTDGIRRYEANPEAGPYVWKRDLPCWSRFPEIDRESNEACWGGSAVQHDPPECEDGAPLMPIWRRLRTEETWHLQVGWHCPEDLIPRVTQEDFRRLTIPAAPARMQPDGGPVLVNKKTIVYTEAEVQTLRTDLLGYGVDIEATPVSYSWDFADGQPPLVTASQGHRYPDHDVFSTYFHPGTARITLTTTWTGRYRVDVDPLHKWREIDGNALTTSTTPAFEVVELRAHLDG</sequence>
<accession>A0A4Y3KAU6</accession>
<dbReference type="EMBL" id="BJLP01000016">
    <property type="protein sequence ID" value="GEA80806.1"/>
    <property type="molecule type" value="Genomic_DNA"/>
</dbReference>
<dbReference type="Proteomes" id="UP000315842">
    <property type="component" value="Unassembled WGS sequence"/>
</dbReference>
<organism evidence="2 3">
    <name type="scientific">Cellulomonas uda</name>
    <dbReference type="NCBI Taxonomy" id="1714"/>
    <lineage>
        <taxon>Bacteria</taxon>
        <taxon>Bacillati</taxon>
        <taxon>Actinomycetota</taxon>
        <taxon>Actinomycetes</taxon>
        <taxon>Micrococcales</taxon>
        <taxon>Cellulomonadaceae</taxon>
        <taxon>Cellulomonas</taxon>
    </lineage>
</organism>
<dbReference type="PROSITE" id="PS50093">
    <property type="entry name" value="PKD"/>
    <property type="match status" value="1"/>
</dbReference>
<comment type="caution">
    <text evidence="2">The sequence shown here is derived from an EMBL/GenBank/DDBJ whole genome shotgun (WGS) entry which is preliminary data.</text>
</comment>
<dbReference type="InterPro" id="IPR000601">
    <property type="entry name" value="PKD_dom"/>
</dbReference>
<dbReference type="InterPro" id="IPR035986">
    <property type="entry name" value="PKD_dom_sf"/>
</dbReference>
<name>A0A4Y3KAU6_CELUD</name>